<dbReference type="InterPro" id="IPR045584">
    <property type="entry name" value="Pilin-like"/>
</dbReference>
<evidence type="ECO:0000256" key="1">
    <source>
        <dbReference type="SAM" id="Phobius"/>
    </source>
</evidence>
<keyword evidence="3" id="KW-1185">Reference proteome</keyword>
<dbReference type="PROSITE" id="PS00409">
    <property type="entry name" value="PROKAR_NTER_METHYL"/>
    <property type="match status" value="1"/>
</dbReference>
<dbReference type="RefSeq" id="WP_076624509.1">
    <property type="nucleotide sequence ID" value="NZ_BMEW01000001.1"/>
</dbReference>
<dbReference type="OrthoDB" id="8220660at2"/>
<evidence type="ECO:0000313" key="3">
    <source>
        <dbReference type="Proteomes" id="UP000186559"/>
    </source>
</evidence>
<keyword evidence="1" id="KW-1133">Transmembrane helix</keyword>
<protein>
    <submittedName>
        <fullName evidence="2">General secretion pathway protein J</fullName>
    </submittedName>
</protein>
<dbReference type="NCBIfam" id="TIGR02532">
    <property type="entry name" value="IV_pilin_GFxxxE"/>
    <property type="match status" value="1"/>
</dbReference>
<keyword evidence="1" id="KW-0472">Membrane</keyword>
<proteinExistence type="predicted"/>
<dbReference type="STRING" id="1229727.Ga0080559_TMP3928"/>
<dbReference type="Pfam" id="PF07963">
    <property type="entry name" value="N_methyl"/>
    <property type="match status" value="1"/>
</dbReference>
<evidence type="ECO:0000313" key="2">
    <source>
        <dbReference type="EMBL" id="APX24724.1"/>
    </source>
</evidence>
<dbReference type="AlphaFoldDB" id="A0A1U7D981"/>
<name>A0A1U7D981_9RHOB</name>
<dbReference type="EMBL" id="CP014796">
    <property type="protein sequence ID" value="APX24724.1"/>
    <property type="molecule type" value="Genomic_DNA"/>
</dbReference>
<accession>A0A1U7D981</accession>
<dbReference type="Proteomes" id="UP000186559">
    <property type="component" value="Chromosome"/>
</dbReference>
<sequence>MDADRHDAGFTLVELLVALTLLALLGTLMLGGFQFGARSWERVAEVSDHRDRVALTQSFLRRRLGDLSAPAGLYRDADTAALPLQGEAHAMRFVSEWQAGPAVSGLYLFRLWHDAEGAEVRLGWQQVSGSATATGGEAAQGERVLLEGVSGLDIGYYGARPDASQRGWSDRWESREGALSLVTLEVAFTDPQRLWPPFAVAPGM</sequence>
<reference evidence="2 3" key="1">
    <citation type="submission" date="2016-03" db="EMBL/GenBank/DDBJ databases">
        <title>Deep-sea bacteria in the southern Pacific.</title>
        <authorList>
            <person name="Tang K."/>
        </authorList>
    </citation>
    <scope>NUCLEOTIDE SEQUENCE [LARGE SCALE GENOMIC DNA]</scope>
    <source>
        <strain evidence="2 3">JLT2016</strain>
    </source>
</reference>
<dbReference type="SUPFAM" id="SSF54523">
    <property type="entry name" value="Pili subunits"/>
    <property type="match status" value="1"/>
</dbReference>
<organism evidence="2 3">
    <name type="scientific">Salipiger profundus</name>
    <dbReference type="NCBI Taxonomy" id="1229727"/>
    <lineage>
        <taxon>Bacteria</taxon>
        <taxon>Pseudomonadati</taxon>
        <taxon>Pseudomonadota</taxon>
        <taxon>Alphaproteobacteria</taxon>
        <taxon>Rhodobacterales</taxon>
        <taxon>Roseobacteraceae</taxon>
        <taxon>Salipiger</taxon>
    </lineage>
</organism>
<feature type="transmembrane region" description="Helical" evidence="1">
    <location>
        <begin position="12"/>
        <end position="33"/>
    </location>
</feature>
<gene>
    <name evidence="2" type="ORF">Ga0080559_TMP3928</name>
</gene>
<keyword evidence="1" id="KW-0812">Transmembrane</keyword>
<dbReference type="KEGG" id="tpro:Ga0080559_TMP3928"/>
<dbReference type="InterPro" id="IPR012902">
    <property type="entry name" value="N_methyl_site"/>
</dbReference>